<dbReference type="EMBL" id="JAYKXP010000044">
    <property type="protein sequence ID" value="KAK7037825.1"/>
    <property type="molecule type" value="Genomic_DNA"/>
</dbReference>
<feature type="compositionally biased region" description="Low complexity" evidence="1">
    <location>
        <begin position="32"/>
        <end position="44"/>
    </location>
</feature>
<evidence type="ECO:0000256" key="1">
    <source>
        <dbReference type="SAM" id="MobiDB-lite"/>
    </source>
</evidence>
<feature type="chain" id="PRO_5043967846" evidence="2">
    <location>
        <begin position="20"/>
        <end position="277"/>
    </location>
</feature>
<keyword evidence="2" id="KW-0732">Signal</keyword>
<accession>A0AAW0CH88</accession>
<proteinExistence type="predicted"/>
<dbReference type="Proteomes" id="UP001383192">
    <property type="component" value="Unassembled WGS sequence"/>
</dbReference>
<gene>
    <name evidence="3" type="ORF">VNI00_010786</name>
</gene>
<feature type="region of interest" description="Disordered" evidence="1">
    <location>
        <begin position="30"/>
        <end position="49"/>
    </location>
</feature>
<evidence type="ECO:0000256" key="2">
    <source>
        <dbReference type="SAM" id="SignalP"/>
    </source>
</evidence>
<evidence type="ECO:0000313" key="3">
    <source>
        <dbReference type="EMBL" id="KAK7037825.1"/>
    </source>
</evidence>
<feature type="signal peptide" evidence="2">
    <location>
        <begin position="1"/>
        <end position="19"/>
    </location>
</feature>
<protein>
    <submittedName>
        <fullName evidence="3">Uncharacterized protein</fullName>
    </submittedName>
</protein>
<name>A0AAW0CH88_9AGAR</name>
<keyword evidence="4" id="KW-1185">Reference proteome</keyword>
<organism evidence="3 4">
    <name type="scientific">Paramarasmius palmivorus</name>
    <dbReference type="NCBI Taxonomy" id="297713"/>
    <lineage>
        <taxon>Eukaryota</taxon>
        <taxon>Fungi</taxon>
        <taxon>Dikarya</taxon>
        <taxon>Basidiomycota</taxon>
        <taxon>Agaricomycotina</taxon>
        <taxon>Agaricomycetes</taxon>
        <taxon>Agaricomycetidae</taxon>
        <taxon>Agaricales</taxon>
        <taxon>Marasmiineae</taxon>
        <taxon>Marasmiaceae</taxon>
        <taxon>Paramarasmius</taxon>
    </lineage>
</organism>
<reference evidence="3 4" key="1">
    <citation type="submission" date="2024-01" db="EMBL/GenBank/DDBJ databases">
        <title>A draft genome for a cacao thread blight-causing isolate of Paramarasmius palmivorus.</title>
        <authorList>
            <person name="Baruah I.K."/>
            <person name="Bukari Y."/>
            <person name="Amoako-Attah I."/>
            <person name="Meinhardt L.W."/>
            <person name="Bailey B.A."/>
            <person name="Cohen S.P."/>
        </authorList>
    </citation>
    <scope>NUCLEOTIDE SEQUENCE [LARGE SCALE GENOMIC DNA]</scope>
    <source>
        <strain evidence="3 4">GH-12</strain>
    </source>
</reference>
<comment type="caution">
    <text evidence="3">The sequence shown here is derived from an EMBL/GenBank/DDBJ whole genome shotgun (WGS) entry which is preliminary data.</text>
</comment>
<sequence>MLLGVIAAMMYMLLSPLTSVIRLIPNPGCRPTPSTTSTTSAESSLCTEPKDAHDENLLEWARIQRKLEEETNDLRNLVESCQDIYLRCDRIERHIQELRSGIEPLASSITPSAEPRPAGNASKIPEPTSTSPVRRRRPKLRLSEIPQFKEKGFSIPSSSPTYITTHASKSSSYSYKRYPKSSSSHIPRDVLQAVTSDFCFYVLETPPSPVASSRHKLTRLDCINEGCCQSLNSAFKVSSVNISVPVTTQGASQNAIWHPISVRDAKVCPDGATETTK</sequence>
<evidence type="ECO:0000313" key="4">
    <source>
        <dbReference type="Proteomes" id="UP001383192"/>
    </source>
</evidence>
<dbReference type="AlphaFoldDB" id="A0AAW0CH88"/>
<feature type="region of interest" description="Disordered" evidence="1">
    <location>
        <begin position="106"/>
        <end position="141"/>
    </location>
</feature>